<dbReference type="KEGG" id="aaco:K1I37_19125"/>
<dbReference type="GO" id="GO:0051607">
    <property type="term" value="P:defense response to virus"/>
    <property type="evidence" value="ECO:0007669"/>
    <property type="project" value="UniProtKB-KW"/>
</dbReference>
<dbReference type="GO" id="GO:0016787">
    <property type="term" value="F:hydrolase activity"/>
    <property type="evidence" value="ECO:0007669"/>
    <property type="project" value="UniProtKB-KW"/>
</dbReference>
<evidence type="ECO:0000313" key="10">
    <source>
        <dbReference type="Proteomes" id="UP000829401"/>
    </source>
</evidence>
<dbReference type="EMBL" id="CP080467">
    <property type="protein sequence ID" value="UNO48735.1"/>
    <property type="molecule type" value="Genomic_DNA"/>
</dbReference>
<dbReference type="SUPFAM" id="SSF143430">
    <property type="entry name" value="TTP0101/SSO1404-like"/>
    <property type="match status" value="1"/>
</dbReference>
<keyword evidence="10" id="KW-1185">Reference proteome</keyword>
<evidence type="ECO:0000256" key="1">
    <source>
        <dbReference type="ARBA" id="ARBA00001946"/>
    </source>
</evidence>
<dbReference type="InterPro" id="IPR021127">
    <property type="entry name" value="CRISPR_associated_Cas2"/>
</dbReference>
<evidence type="ECO:0000256" key="8">
    <source>
        <dbReference type="ARBA" id="ARBA00023118"/>
    </source>
</evidence>
<protein>
    <submittedName>
        <fullName evidence="9">CRISPR-associated endonuclease Cas2</fullName>
    </submittedName>
</protein>
<comment type="cofactor">
    <cofactor evidence="1">
        <name>Mg(2+)</name>
        <dbReference type="ChEBI" id="CHEBI:18420"/>
    </cofactor>
</comment>
<evidence type="ECO:0000256" key="5">
    <source>
        <dbReference type="ARBA" id="ARBA00022759"/>
    </source>
</evidence>
<dbReference type="Proteomes" id="UP000829401">
    <property type="component" value="Chromosome"/>
</dbReference>
<evidence type="ECO:0000256" key="3">
    <source>
        <dbReference type="ARBA" id="ARBA00022722"/>
    </source>
</evidence>
<organism evidence="9 10">
    <name type="scientific">Alicyclobacillus acidoterrestris (strain ATCC 49025 / DSM 3922 / CIP 106132 / NCIMB 13137 / GD3B)</name>
    <dbReference type="NCBI Taxonomy" id="1356854"/>
    <lineage>
        <taxon>Bacteria</taxon>
        <taxon>Bacillati</taxon>
        <taxon>Bacillota</taxon>
        <taxon>Bacilli</taxon>
        <taxon>Bacillales</taxon>
        <taxon>Alicyclobacillaceae</taxon>
        <taxon>Alicyclobacillus</taxon>
    </lineage>
</organism>
<dbReference type="InterPro" id="IPR019199">
    <property type="entry name" value="Virulence_VapD/CRISPR_Cas2"/>
</dbReference>
<comment type="similarity">
    <text evidence="2">Belongs to the CRISPR-associated endoribonuclease Cas2 protein family.</text>
</comment>
<proteinExistence type="inferred from homology"/>
<name>A0A9E6ZF70_ALIAG</name>
<keyword evidence="7" id="KW-0460">Magnesium</keyword>
<dbReference type="GO" id="GO:0046872">
    <property type="term" value="F:metal ion binding"/>
    <property type="evidence" value="ECO:0007669"/>
    <property type="project" value="UniProtKB-KW"/>
</dbReference>
<evidence type="ECO:0000256" key="7">
    <source>
        <dbReference type="ARBA" id="ARBA00022842"/>
    </source>
</evidence>
<dbReference type="Pfam" id="PF09827">
    <property type="entry name" value="CRISPR_Cas2"/>
    <property type="match status" value="1"/>
</dbReference>
<sequence>MQKSVFECQLDELQYVEFIRSLRDLVHPTEDNVRVYRVRDFTHKHGCL</sequence>
<evidence type="ECO:0000256" key="6">
    <source>
        <dbReference type="ARBA" id="ARBA00022801"/>
    </source>
</evidence>
<dbReference type="GO" id="GO:0004521">
    <property type="term" value="F:RNA endonuclease activity"/>
    <property type="evidence" value="ECO:0007669"/>
    <property type="project" value="InterPro"/>
</dbReference>
<dbReference type="CDD" id="cd09725">
    <property type="entry name" value="Cas2_I_II_III"/>
    <property type="match status" value="1"/>
</dbReference>
<dbReference type="AlphaFoldDB" id="A0A9E6ZF70"/>
<evidence type="ECO:0000313" key="9">
    <source>
        <dbReference type="EMBL" id="UNO48735.1"/>
    </source>
</evidence>
<gene>
    <name evidence="9" type="ORF">K1I37_19125</name>
</gene>
<evidence type="ECO:0000256" key="4">
    <source>
        <dbReference type="ARBA" id="ARBA00022723"/>
    </source>
</evidence>
<accession>A0A9E6ZF70</accession>
<keyword evidence="3" id="KW-0540">Nuclease</keyword>
<keyword evidence="5 9" id="KW-0255">Endonuclease</keyword>
<dbReference type="Gene3D" id="3.30.70.240">
    <property type="match status" value="1"/>
</dbReference>
<dbReference type="GO" id="GO:0043571">
    <property type="term" value="P:maintenance of CRISPR repeat elements"/>
    <property type="evidence" value="ECO:0007669"/>
    <property type="project" value="InterPro"/>
</dbReference>
<keyword evidence="4" id="KW-0479">Metal-binding</keyword>
<evidence type="ECO:0000256" key="2">
    <source>
        <dbReference type="ARBA" id="ARBA00009959"/>
    </source>
</evidence>
<keyword evidence="6" id="KW-0378">Hydrolase</keyword>
<reference evidence="10" key="1">
    <citation type="journal article" date="2022" name="G3 (Bethesda)">
        <title>Unveiling the complete genome sequence of Alicyclobacillus acidoterrestris DSM 3922T, a taint-producing strain.</title>
        <authorList>
            <person name="Leonardo I.C."/>
            <person name="Barreto Crespo M.T."/>
            <person name="Gaspar F.B."/>
        </authorList>
    </citation>
    <scope>NUCLEOTIDE SEQUENCE [LARGE SCALE GENOMIC DNA]</scope>
    <source>
        <strain evidence="10">DSM 3922</strain>
    </source>
</reference>
<keyword evidence="8" id="KW-0051">Antiviral defense</keyword>